<keyword evidence="2" id="KW-1185">Reference proteome</keyword>
<dbReference type="Proteomes" id="UP000515276">
    <property type="component" value="Chromosome"/>
</dbReference>
<evidence type="ECO:0000313" key="1">
    <source>
        <dbReference type="EMBL" id="QMV65173.1"/>
    </source>
</evidence>
<gene>
    <name evidence="1" type="ORF">HS968_08965</name>
</gene>
<proteinExistence type="predicted"/>
<reference evidence="1 2" key="1">
    <citation type="journal article" date="2020" name="G3 (Bethesda)">
        <title>CeMbio - The Caenorhabditis elegans Microbiome Resource.</title>
        <authorList>
            <person name="Dirksen P."/>
            <person name="Assie A."/>
            <person name="Zimmermann J."/>
            <person name="Zhang F."/>
            <person name="Tietje A.M."/>
            <person name="Marsh S.A."/>
            <person name="Felix M.A."/>
            <person name="Shapira M."/>
            <person name="Kaleta C."/>
            <person name="Schulenburg H."/>
            <person name="Samuel B."/>
        </authorList>
    </citation>
    <scope>NUCLEOTIDE SEQUENCE [LARGE SCALE GENOMIC DNA]</scope>
    <source>
        <strain evidence="1 2">MSPm1</strain>
    </source>
</reference>
<organism evidence="1 2">
    <name type="scientific">Pseudomonas berkeleyensis</name>
    <dbReference type="NCBI Taxonomy" id="2726956"/>
    <lineage>
        <taxon>Bacteria</taxon>
        <taxon>Pseudomonadati</taxon>
        <taxon>Pseudomonadota</taxon>
        <taxon>Gammaproteobacteria</taxon>
        <taxon>Pseudomonadales</taxon>
        <taxon>Pseudomonadaceae</taxon>
        <taxon>Pseudomonas</taxon>
    </lineage>
</organism>
<dbReference type="RefSeq" id="WP_182371024.1">
    <property type="nucleotide sequence ID" value="NZ_CP059139.1"/>
</dbReference>
<evidence type="ECO:0000313" key="2">
    <source>
        <dbReference type="Proteomes" id="UP000515276"/>
    </source>
</evidence>
<sequence length="183" mass="19160">MKVSNPVVRLHLVREPAHGGLRIRQWDTLDDIGPGVHELYAGPAELEGVTEALAEGHGFWRSCSGCHETEDGHPVGSYAYSSVLQCSLGSGCSECGGLGATWDNTDYDRIAQEDGLNDAVEEIAKCSACACGRTDPHAQTLACIKAAGDAMRNSGSIRSMLQSLDAPGAVFGGQDAKGGRAND</sequence>
<protein>
    <submittedName>
        <fullName evidence="1">Uncharacterized protein</fullName>
    </submittedName>
</protein>
<accession>A0A7G5DTU8</accession>
<name>A0A7G5DTU8_9PSED</name>
<dbReference type="AlphaFoldDB" id="A0A7G5DTU8"/>
<dbReference type="EMBL" id="CP059139">
    <property type="protein sequence ID" value="QMV65173.1"/>
    <property type="molecule type" value="Genomic_DNA"/>
</dbReference>